<feature type="transmembrane region" description="Helical" evidence="6">
    <location>
        <begin position="163"/>
        <end position="181"/>
    </location>
</feature>
<gene>
    <name evidence="8" type="ORF">LGLO00237_LOCUS19377</name>
</gene>
<dbReference type="PANTHER" id="PTHR11132">
    <property type="entry name" value="SOLUTE CARRIER FAMILY 35"/>
    <property type="match status" value="1"/>
</dbReference>
<sequence length="386" mass="42432">MTKRITGLDSEAGEPAGRRQPCGAVRNALRFLTGQKDHLPPKWHYLWTVVLIGLWYMFAIVGTIASKSFMKWLPKPTTLAGGQMAVGAFLDFLLLLGCGLENQIDSRVFWSAFPVGVTLTMGRFLTYFSYQTVAASLTHTVKASSPVFTVALLFLFYGKCQPMWTLLSLIPIILGVILSAVTEMEIKADGFAAAVAAGLISTVQALYAKSSLKNSHHPMVFHMCSCLWAALLLIPSSLVLEGQPMELIDTIHDLSDQKGQASINKVLFASFVCYWGQNLTSILVLSQMHVLSHQVANVSRRFALIISTMVYFGNAITVSKMIGILMALSGFFWFSFSKKLKVAKVSRIPDHQKAVKIGRPKLCDPPARDTNDAHVDVEMASIPKKS</sequence>
<evidence type="ECO:0000256" key="3">
    <source>
        <dbReference type="ARBA" id="ARBA00022989"/>
    </source>
</evidence>
<evidence type="ECO:0000256" key="5">
    <source>
        <dbReference type="SAM" id="MobiDB-lite"/>
    </source>
</evidence>
<comment type="subcellular location">
    <subcellularLocation>
        <location evidence="1">Membrane</location>
        <topology evidence="1">Multi-pass membrane protein</topology>
    </subcellularLocation>
</comment>
<feature type="transmembrane region" description="Helical" evidence="6">
    <location>
        <begin position="266"/>
        <end position="290"/>
    </location>
</feature>
<dbReference type="InterPro" id="IPR050186">
    <property type="entry name" value="TPT_transporter"/>
</dbReference>
<protein>
    <recommendedName>
        <fullName evidence="7">Sugar phosphate transporter domain-containing protein</fullName>
    </recommendedName>
</protein>
<feature type="transmembrane region" description="Helical" evidence="6">
    <location>
        <begin position="45"/>
        <end position="65"/>
    </location>
</feature>
<keyword evidence="3 6" id="KW-1133">Transmembrane helix</keyword>
<feature type="transmembrane region" description="Helical" evidence="6">
    <location>
        <begin position="108"/>
        <end position="128"/>
    </location>
</feature>
<evidence type="ECO:0000256" key="2">
    <source>
        <dbReference type="ARBA" id="ARBA00022692"/>
    </source>
</evidence>
<dbReference type="AlphaFoldDB" id="A0A7S4DSX9"/>
<keyword evidence="4 6" id="KW-0472">Membrane</keyword>
<accession>A0A7S4DSX9</accession>
<dbReference type="GO" id="GO:0016020">
    <property type="term" value="C:membrane"/>
    <property type="evidence" value="ECO:0007669"/>
    <property type="project" value="UniProtKB-SubCell"/>
</dbReference>
<dbReference type="EMBL" id="HBIV01027046">
    <property type="protein sequence ID" value="CAE0667754.1"/>
    <property type="molecule type" value="Transcribed_RNA"/>
</dbReference>
<feature type="transmembrane region" description="Helical" evidence="6">
    <location>
        <begin position="302"/>
        <end position="334"/>
    </location>
</feature>
<feature type="domain" description="Sugar phosphate transporter" evidence="7">
    <location>
        <begin position="49"/>
        <end position="335"/>
    </location>
</feature>
<reference evidence="8" key="1">
    <citation type="submission" date="2021-01" db="EMBL/GenBank/DDBJ databases">
        <authorList>
            <person name="Corre E."/>
            <person name="Pelletier E."/>
            <person name="Niang G."/>
            <person name="Scheremetjew M."/>
            <person name="Finn R."/>
            <person name="Kale V."/>
            <person name="Holt S."/>
            <person name="Cochrane G."/>
            <person name="Meng A."/>
            <person name="Brown T."/>
            <person name="Cohen L."/>
        </authorList>
    </citation>
    <scope>NUCLEOTIDE SEQUENCE</scope>
    <source>
        <strain evidence="8">CCCM811</strain>
    </source>
</reference>
<dbReference type="InterPro" id="IPR004853">
    <property type="entry name" value="Sugar_P_trans_dom"/>
</dbReference>
<proteinExistence type="predicted"/>
<evidence type="ECO:0000256" key="1">
    <source>
        <dbReference type="ARBA" id="ARBA00004141"/>
    </source>
</evidence>
<evidence type="ECO:0000256" key="6">
    <source>
        <dbReference type="SAM" id="Phobius"/>
    </source>
</evidence>
<name>A0A7S4DSX9_9EUKA</name>
<keyword evidence="2 6" id="KW-0812">Transmembrane</keyword>
<feature type="transmembrane region" description="Helical" evidence="6">
    <location>
        <begin position="77"/>
        <end position="96"/>
    </location>
</feature>
<feature type="transmembrane region" description="Helical" evidence="6">
    <location>
        <begin position="219"/>
        <end position="240"/>
    </location>
</feature>
<organism evidence="8">
    <name type="scientific">Lotharella globosa</name>
    <dbReference type="NCBI Taxonomy" id="91324"/>
    <lineage>
        <taxon>Eukaryota</taxon>
        <taxon>Sar</taxon>
        <taxon>Rhizaria</taxon>
        <taxon>Cercozoa</taxon>
        <taxon>Chlorarachniophyceae</taxon>
        <taxon>Lotharella</taxon>
    </lineage>
</organism>
<dbReference type="Pfam" id="PF03151">
    <property type="entry name" value="TPT"/>
    <property type="match status" value="1"/>
</dbReference>
<evidence type="ECO:0000313" key="8">
    <source>
        <dbReference type="EMBL" id="CAE0667754.1"/>
    </source>
</evidence>
<feature type="region of interest" description="Disordered" evidence="5">
    <location>
        <begin position="1"/>
        <end position="20"/>
    </location>
</feature>
<evidence type="ECO:0000256" key="4">
    <source>
        <dbReference type="ARBA" id="ARBA00023136"/>
    </source>
</evidence>
<evidence type="ECO:0000259" key="7">
    <source>
        <dbReference type="Pfam" id="PF03151"/>
    </source>
</evidence>
<feature type="transmembrane region" description="Helical" evidence="6">
    <location>
        <begin position="188"/>
        <end position="207"/>
    </location>
</feature>